<gene>
    <name evidence="2" type="ORF">EUGRSUZ_C01683</name>
</gene>
<feature type="transmembrane region" description="Helical" evidence="1">
    <location>
        <begin position="56"/>
        <end position="81"/>
    </location>
</feature>
<keyword evidence="1" id="KW-1133">Transmembrane helix</keyword>
<keyword evidence="1" id="KW-0472">Membrane</keyword>
<feature type="transmembrane region" description="Helical" evidence="1">
    <location>
        <begin position="21"/>
        <end position="44"/>
    </location>
</feature>
<reference evidence="2" key="1">
    <citation type="submission" date="2013-07" db="EMBL/GenBank/DDBJ databases">
        <title>The genome of Eucalyptus grandis.</title>
        <authorList>
            <person name="Schmutz J."/>
            <person name="Hayes R."/>
            <person name="Myburg A."/>
            <person name="Tuskan G."/>
            <person name="Grattapaglia D."/>
            <person name="Rokhsar D.S."/>
        </authorList>
    </citation>
    <scope>NUCLEOTIDE SEQUENCE</scope>
    <source>
        <tissue evidence="2">Leaf extractions</tissue>
    </source>
</reference>
<keyword evidence="1" id="KW-0812">Transmembrane</keyword>
<sequence>MSTINRSNVNLEKKERSCNPYCITFDFLSCWLCDMTYGMFYHMTHIQSMSFEFNDLLFACFYLLLDSTIPSKECVICLLYLKHIIR</sequence>
<evidence type="ECO:0000256" key="1">
    <source>
        <dbReference type="SAM" id="Phobius"/>
    </source>
</evidence>
<dbReference type="EMBL" id="KK198755">
    <property type="protein sequence ID" value="KCW80319.1"/>
    <property type="molecule type" value="Genomic_DNA"/>
</dbReference>
<name>A0A059CQ07_EUCGR</name>
<protein>
    <submittedName>
        <fullName evidence="2">Uncharacterized protein</fullName>
    </submittedName>
</protein>
<dbReference type="InParanoid" id="A0A059CQ07"/>
<accession>A0A059CQ07</accession>
<evidence type="ECO:0000313" key="2">
    <source>
        <dbReference type="EMBL" id="KCW80319.1"/>
    </source>
</evidence>
<organism evidence="2">
    <name type="scientific">Eucalyptus grandis</name>
    <name type="common">Flooded gum</name>
    <dbReference type="NCBI Taxonomy" id="71139"/>
    <lineage>
        <taxon>Eukaryota</taxon>
        <taxon>Viridiplantae</taxon>
        <taxon>Streptophyta</taxon>
        <taxon>Embryophyta</taxon>
        <taxon>Tracheophyta</taxon>
        <taxon>Spermatophyta</taxon>
        <taxon>Magnoliopsida</taxon>
        <taxon>eudicotyledons</taxon>
        <taxon>Gunneridae</taxon>
        <taxon>Pentapetalae</taxon>
        <taxon>rosids</taxon>
        <taxon>malvids</taxon>
        <taxon>Myrtales</taxon>
        <taxon>Myrtaceae</taxon>
        <taxon>Myrtoideae</taxon>
        <taxon>Eucalypteae</taxon>
        <taxon>Eucalyptus</taxon>
    </lineage>
</organism>
<proteinExistence type="predicted"/>
<dbReference type="AlphaFoldDB" id="A0A059CQ07"/>
<dbReference type="Gramene" id="KCW80319">
    <property type="protein sequence ID" value="KCW80319"/>
    <property type="gene ID" value="EUGRSUZ_C01683"/>
</dbReference>